<keyword evidence="4 8" id="KW-0812">Transmembrane</keyword>
<evidence type="ECO:0000256" key="5">
    <source>
        <dbReference type="ARBA" id="ARBA00022989"/>
    </source>
</evidence>
<keyword evidence="5 8" id="KW-1133">Transmembrane helix</keyword>
<feature type="compositionally biased region" description="Basic and acidic residues" evidence="7">
    <location>
        <begin position="501"/>
        <end position="512"/>
    </location>
</feature>
<evidence type="ECO:0000313" key="9">
    <source>
        <dbReference type="EMBL" id="RNL77602.1"/>
    </source>
</evidence>
<gene>
    <name evidence="9" type="ORF">EFL95_16465</name>
</gene>
<dbReference type="InterPro" id="IPR003688">
    <property type="entry name" value="TraG/VirD4"/>
</dbReference>
<feature type="transmembrane region" description="Helical" evidence="8">
    <location>
        <begin position="12"/>
        <end position="31"/>
    </location>
</feature>
<dbReference type="Pfam" id="PF02534">
    <property type="entry name" value="T4SS-DNA_transf"/>
    <property type="match status" value="1"/>
</dbReference>
<evidence type="ECO:0000313" key="10">
    <source>
        <dbReference type="Proteomes" id="UP000277094"/>
    </source>
</evidence>
<keyword evidence="10" id="KW-1185">Reference proteome</keyword>
<name>A0A3N0DPN9_9ACTN</name>
<evidence type="ECO:0000256" key="8">
    <source>
        <dbReference type="SAM" id="Phobius"/>
    </source>
</evidence>
<evidence type="ECO:0000256" key="4">
    <source>
        <dbReference type="ARBA" id="ARBA00022692"/>
    </source>
</evidence>
<dbReference type="Gene3D" id="3.40.50.300">
    <property type="entry name" value="P-loop containing nucleotide triphosphate hydrolases"/>
    <property type="match status" value="1"/>
</dbReference>
<evidence type="ECO:0000256" key="6">
    <source>
        <dbReference type="ARBA" id="ARBA00023136"/>
    </source>
</evidence>
<dbReference type="CDD" id="cd01127">
    <property type="entry name" value="TrwB_TraG_TraD_VirD4"/>
    <property type="match status" value="1"/>
</dbReference>
<evidence type="ECO:0000256" key="1">
    <source>
        <dbReference type="ARBA" id="ARBA00004651"/>
    </source>
</evidence>
<feature type="region of interest" description="Disordered" evidence="7">
    <location>
        <begin position="493"/>
        <end position="512"/>
    </location>
</feature>
<keyword evidence="3" id="KW-1003">Cell membrane</keyword>
<dbReference type="InterPro" id="IPR027417">
    <property type="entry name" value="P-loop_NTPase"/>
</dbReference>
<dbReference type="OrthoDB" id="226701at2"/>
<evidence type="ECO:0000256" key="3">
    <source>
        <dbReference type="ARBA" id="ARBA00022475"/>
    </source>
</evidence>
<dbReference type="PANTHER" id="PTHR37937:SF1">
    <property type="entry name" value="CONJUGATIVE TRANSFER: DNA TRANSPORT"/>
    <property type="match status" value="1"/>
</dbReference>
<dbReference type="EMBL" id="RJSG01000003">
    <property type="protein sequence ID" value="RNL77602.1"/>
    <property type="molecule type" value="Genomic_DNA"/>
</dbReference>
<organism evidence="9 10">
    <name type="scientific">Nocardioides marmorisolisilvae</name>
    <dbReference type="NCBI Taxonomy" id="1542737"/>
    <lineage>
        <taxon>Bacteria</taxon>
        <taxon>Bacillati</taxon>
        <taxon>Actinomycetota</taxon>
        <taxon>Actinomycetes</taxon>
        <taxon>Propionibacteriales</taxon>
        <taxon>Nocardioidaceae</taxon>
        <taxon>Nocardioides</taxon>
    </lineage>
</organism>
<protein>
    <submittedName>
        <fullName evidence="9">Type IV secretory system conjugative DNA transfer family protein</fullName>
    </submittedName>
</protein>
<dbReference type="RefSeq" id="WP_123235188.1">
    <property type="nucleotide sequence ID" value="NZ_RJSG01000003.1"/>
</dbReference>
<comment type="similarity">
    <text evidence="2">Belongs to the VirD4/TraG family.</text>
</comment>
<comment type="subcellular location">
    <subcellularLocation>
        <location evidence="1">Cell membrane</location>
        <topology evidence="1">Multi-pass membrane protein</topology>
    </subcellularLocation>
</comment>
<feature type="transmembrane region" description="Helical" evidence="8">
    <location>
        <begin position="83"/>
        <end position="102"/>
    </location>
</feature>
<evidence type="ECO:0000256" key="2">
    <source>
        <dbReference type="ARBA" id="ARBA00008806"/>
    </source>
</evidence>
<dbReference type="AlphaFoldDB" id="A0A3N0DPN9"/>
<reference evidence="9 10" key="1">
    <citation type="submission" date="2018-11" db="EMBL/GenBank/DDBJ databases">
        <authorList>
            <person name="Li F."/>
        </authorList>
    </citation>
    <scope>NUCLEOTIDE SEQUENCE [LARGE SCALE GENOMIC DNA]</scope>
    <source>
        <strain evidence="9 10">KIS18-7</strain>
    </source>
</reference>
<sequence>MSNERNQADDGVRHLGWLLLIALAVGAWSWLTALTSLFVRGEPLGAASFSRSPKFVTGLVESRSPSRAWHAANPHAASLHAPTFWAVLVLGMAALLTVVVALGRRYRTRREIDAPARWATGATERMLAVAARPDRRRWQLTAGRSLASGKLLAGKDCVSAVAFGPNGSGKTTSLIVPNAIDWDGPVVVTTSKSQDLAPVIRARAERGPVWIIAPGGAPGYKCVGWSPLPAATSEEAADRLAEWMVESSGMTDDPKARPWNAQARKYLKGLLLAANASGSDLAQWITWIHSGDRAKDRIAEILDSAGFPNASREYMSTWQIHEEGQGSVLFTALGLADTYSRPGVATSADDGGFDPATLFEEAGTLCIVTPNSEGDRYAPYFTALVTAIIHEAEERAARHGGPLTPRLLLALDEAGNVFRYPRLPHLLTTARGNGVQLMLIYHDLAQVEHLYGGRQVARTVLSNAKMRMLLPGVGDLETLRYWSELMGQTRTQTHGVTTGFDGKRSRSSSEHSDFLAPLHQLQQLPARQAVLLYENLAPTKVRLIPWYVDRRYRYLRGRP</sequence>
<dbReference type="Proteomes" id="UP000277094">
    <property type="component" value="Unassembled WGS sequence"/>
</dbReference>
<dbReference type="InterPro" id="IPR051539">
    <property type="entry name" value="T4SS-coupling_protein"/>
</dbReference>
<comment type="caution">
    <text evidence="9">The sequence shown here is derived from an EMBL/GenBank/DDBJ whole genome shotgun (WGS) entry which is preliminary data.</text>
</comment>
<proteinExistence type="inferred from homology"/>
<keyword evidence="6 8" id="KW-0472">Membrane</keyword>
<dbReference type="SUPFAM" id="SSF52540">
    <property type="entry name" value="P-loop containing nucleoside triphosphate hydrolases"/>
    <property type="match status" value="1"/>
</dbReference>
<dbReference type="PANTHER" id="PTHR37937">
    <property type="entry name" value="CONJUGATIVE TRANSFER: DNA TRANSPORT"/>
    <property type="match status" value="1"/>
</dbReference>
<dbReference type="GO" id="GO:0005886">
    <property type="term" value="C:plasma membrane"/>
    <property type="evidence" value="ECO:0007669"/>
    <property type="project" value="UniProtKB-SubCell"/>
</dbReference>
<accession>A0A3N0DPN9</accession>
<evidence type="ECO:0000256" key="7">
    <source>
        <dbReference type="SAM" id="MobiDB-lite"/>
    </source>
</evidence>